<keyword evidence="5" id="KW-0862">Zinc</keyword>
<comment type="caution">
    <text evidence="10">The sequence shown here is derived from an EMBL/GenBank/DDBJ whole genome shotgun (WGS) entry which is preliminary data.</text>
</comment>
<evidence type="ECO:0000256" key="7">
    <source>
        <dbReference type="PROSITE-ProRule" id="PRU01379"/>
    </source>
</evidence>
<name>A0ABN7S5A6_THEXY</name>
<dbReference type="SMART" id="SM00631">
    <property type="entry name" value="Zn_pept"/>
    <property type="match status" value="1"/>
</dbReference>
<evidence type="ECO:0000313" key="10">
    <source>
        <dbReference type="EMBL" id="CAG5092607.1"/>
    </source>
</evidence>
<dbReference type="InterPro" id="IPR000834">
    <property type="entry name" value="Peptidase_M14"/>
</dbReference>
<organism evidence="10 11">
    <name type="scientific">Thermobacillus xylanilyticus</name>
    <dbReference type="NCBI Taxonomy" id="76633"/>
    <lineage>
        <taxon>Bacteria</taxon>
        <taxon>Bacillati</taxon>
        <taxon>Bacillota</taxon>
        <taxon>Bacilli</taxon>
        <taxon>Bacillales</taxon>
        <taxon>Paenibacillaceae</taxon>
        <taxon>Thermobacillus</taxon>
    </lineage>
</organism>
<evidence type="ECO:0000256" key="5">
    <source>
        <dbReference type="ARBA" id="ARBA00022833"/>
    </source>
</evidence>
<dbReference type="PROSITE" id="PS52035">
    <property type="entry name" value="PEPTIDASE_M14"/>
    <property type="match status" value="1"/>
</dbReference>
<keyword evidence="4" id="KW-0378">Hydrolase</keyword>
<evidence type="ECO:0000256" key="4">
    <source>
        <dbReference type="ARBA" id="ARBA00022801"/>
    </source>
</evidence>
<protein>
    <submittedName>
        <fullName evidence="10">Peptidase M14 carboxypeptidase A</fullName>
    </submittedName>
</protein>
<dbReference type="PANTHER" id="PTHR11705">
    <property type="entry name" value="PROTEASE FAMILY M14 CARBOXYPEPTIDASE A,B"/>
    <property type="match status" value="1"/>
</dbReference>
<feature type="chain" id="PRO_5045712622" evidence="8">
    <location>
        <begin position="23"/>
        <end position="477"/>
    </location>
</feature>
<dbReference type="Proteomes" id="UP000681526">
    <property type="component" value="Unassembled WGS sequence"/>
</dbReference>
<dbReference type="InterPro" id="IPR034274">
    <property type="entry name" value="ENP1_M14_CPD"/>
</dbReference>
<keyword evidence="10" id="KW-0121">Carboxypeptidase</keyword>
<dbReference type="Pfam" id="PF00246">
    <property type="entry name" value="Peptidase_M14"/>
    <property type="match status" value="1"/>
</dbReference>
<evidence type="ECO:0000313" key="11">
    <source>
        <dbReference type="Proteomes" id="UP000681526"/>
    </source>
</evidence>
<evidence type="ECO:0000256" key="6">
    <source>
        <dbReference type="ARBA" id="ARBA00023049"/>
    </source>
</evidence>
<feature type="signal peptide" evidence="8">
    <location>
        <begin position="1"/>
        <end position="22"/>
    </location>
</feature>
<evidence type="ECO:0000256" key="3">
    <source>
        <dbReference type="ARBA" id="ARBA00022670"/>
    </source>
</evidence>
<feature type="domain" description="Peptidase M14" evidence="9">
    <location>
        <begin position="42"/>
        <end position="338"/>
    </location>
</feature>
<reference evidence="10 11" key="1">
    <citation type="submission" date="2021-04" db="EMBL/GenBank/DDBJ databases">
        <authorList>
            <person name="Rakotoarivonina H."/>
        </authorList>
    </citation>
    <scope>NUCLEOTIDE SEQUENCE [LARGE SCALE GENOMIC DNA]</scope>
    <source>
        <strain evidence="10 11">XE</strain>
    </source>
</reference>
<evidence type="ECO:0000256" key="8">
    <source>
        <dbReference type="SAM" id="SignalP"/>
    </source>
</evidence>
<evidence type="ECO:0000256" key="2">
    <source>
        <dbReference type="ARBA" id="ARBA00005988"/>
    </source>
</evidence>
<dbReference type="EMBL" id="CAJRAY010000095">
    <property type="protein sequence ID" value="CAG5092607.1"/>
    <property type="molecule type" value="Genomic_DNA"/>
</dbReference>
<feature type="active site" description="Proton donor/acceptor" evidence="7">
    <location>
        <position position="305"/>
    </location>
</feature>
<dbReference type="GO" id="GO:0004180">
    <property type="term" value="F:carboxypeptidase activity"/>
    <property type="evidence" value="ECO:0007669"/>
    <property type="project" value="UniProtKB-KW"/>
</dbReference>
<accession>A0ABN7S5A6</accession>
<evidence type="ECO:0000259" key="9">
    <source>
        <dbReference type="PROSITE" id="PS52035"/>
    </source>
</evidence>
<comment type="cofactor">
    <cofactor evidence="1">
        <name>Zn(2+)</name>
        <dbReference type="ChEBI" id="CHEBI:29105"/>
    </cofactor>
</comment>
<proteinExistence type="inferred from homology"/>
<keyword evidence="3" id="KW-0645">Protease</keyword>
<keyword evidence="6" id="KW-0482">Metalloprotease</keyword>
<dbReference type="Gene3D" id="3.40.630.10">
    <property type="entry name" value="Zn peptidases"/>
    <property type="match status" value="1"/>
</dbReference>
<comment type="similarity">
    <text evidence="2 7">Belongs to the peptidase M14 family.</text>
</comment>
<dbReference type="PANTHER" id="PTHR11705:SF143">
    <property type="entry name" value="SLL0236 PROTEIN"/>
    <property type="match status" value="1"/>
</dbReference>
<keyword evidence="11" id="KW-1185">Reference proteome</keyword>
<gene>
    <name evidence="10" type="primary">txxe 3330</name>
    <name evidence="10" type="ORF">TXXE_18455</name>
</gene>
<dbReference type="SUPFAM" id="SSF53187">
    <property type="entry name" value="Zn-dependent exopeptidases"/>
    <property type="match status" value="1"/>
</dbReference>
<sequence length="477" mass="52994">MLRYWGLVLLSVVLISALPAAAAEPASASASRPAAGVVNPKQVYSYDIMVRDLKQLEETYPGLIRLHAIGESEYGRDIWAADLGLGDAYVMLNGSHHAREWITTILIMSMLDHYAQAYVRNETWNGAPVRDLLHRVTFRFVPMVNPDGVTLQQFGLSAFPEEARADLIAMNGGSSNFKRWKANAKGIDLNRQYPADWENINQPGSGPYYMNYRGKEPLAAKEAQAMAEATKETNPEIAVAYHSSGEIVYWHFHTKPEHVARDRAIATRYAGMTGYRLVQPAANPSGGGYTDWFIQSFGRPGLTAELGRPAGETNVPLSEWERIWPRHRDTGWMLAGEAYNLWLARQTAAYASGEIRLTAEQPAYRWPDHRSAKLGTLYPGRYKLLRTKGGWAEIATEAGPRWAWAGRSPSGTFEPLGGIPVRLAPDMAQYLSPLDAAPAPQPLDAPSATALERWNDWIMVVTPQGTRWVKEANLFGE</sequence>
<evidence type="ECO:0000256" key="1">
    <source>
        <dbReference type="ARBA" id="ARBA00001947"/>
    </source>
</evidence>
<dbReference type="CDD" id="cd06229">
    <property type="entry name" value="M14_Endopeptidase_I"/>
    <property type="match status" value="1"/>
</dbReference>
<keyword evidence="8" id="KW-0732">Signal</keyword>